<sequence length="673" mass="75097">MSIRSVKKSWGNNKTINYVGKDFGQLRQNLIDFTRAYFPDTYSDFNESSPGMVFIEMAAYIGDVLSFYQDVQLKESILTHASERKNVVALAQAMGYKPKVTTPAVTNLTVYQLVPSSGSGDANAPDPNFFLKIKDGMEVSSITNSSVIFRTTDSIDFADPVDREISVYSRNESTGQPDFYLITKKAQAISATEKEATYIIPTDAINYPFITLSDTNIIDIVSIREQDTNERYYQVPYLAQESIFVEKPNTNVNGQFGQYVQSVPYILEVQKVPKRFSIKVNSNNTFDIQFGSGDVNLNDDIVLPNSKNIGLGTSNSINRLLSSIDPSNFLKTSTFGVAPAGKTLVVKYLVGGGVESNVNTGDLTTIRRIEYEEDLVSITDQTFYETIKQSVAVENLEPAVGGRGAETVEEIRQNALATFGSQNRAVTRQDYVVRALSMPERYGSVAKVYVSPDSEIDSNDTQAILSNSKNLLELTNLVERLNGLSRSEVQSELNTFLTNKRTATTLTNNPFAINMYVLSYDVNKKLTNTNPAVKQNLKTYLGEYRILTDAVNILDGYIVNIGLDFEIICYPNFNKREVLAKCLTEMQDYFNIDNWTFNKPVNISEIELILANVEGVLSVPKVEVFNLYGTDGNYSTNRYNIPQATVGKIIYPSLDPCIFEVKYPNKDIKGRAL</sequence>
<protein>
    <recommendedName>
        <fullName evidence="2">Baseplate wedge subunit</fullName>
    </recommendedName>
</protein>
<dbReference type="EMBL" id="LR796420">
    <property type="protein sequence ID" value="CAB4142683.1"/>
    <property type="molecule type" value="Genomic_DNA"/>
</dbReference>
<accession>A0A6J5MBI7</accession>
<evidence type="ECO:0008006" key="2">
    <source>
        <dbReference type="Google" id="ProtNLM"/>
    </source>
</evidence>
<gene>
    <name evidence="1" type="ORF">UFOVP449_68</name>
</gene>
<organism evidence="1">
    <name type="scientific">uncultured Caudovirales phage</name>
    <dbReference type="NCBI Taxonomy" id="2100421"/>
    <lineage>
        <taxon>Viruses</taxon>
        <taxon>Duplodnaviria</taxon>
        <taxon>Heunggongvirae</taxon>
        <taxon>Uroviricota</taxon>
        <taxon>Caudoviricetes</taxon>
        <taxon>Peduoviridae</taxon>
        <taxon>Maltschvirus</taxon>
        <taxon>Maltschvirus maltsch</taxon>
    </lineage>
</organism>
<proteinExistence type="predicted"/>
<evidence type="ECO:0000313" key="1">
    <source>
        <dbReference type="EMBL" id="CAB4142683.1"/>
    </source>
</evidence>
<reference evidence="1" key="1">
    <citation type="submission" date="2020-04" db="EMBL/GenBank/DDBJ databases">
        <authorList>
            <person name="Chiriac C."/>
            <person name="Salcher M."/>
            <person name="Ghai R."/>
            <person name="Kavagutti S V."/>
        </authorList>
    </citation>
    <scope>NUCLEOTIDE SEQUENCE</scope>
</reference>
<name>A0A6J5MBI7_9CAUD</name>